<comment type="caution">
    <text evidence="2">The sequence shown here is derived from an EMBL/GenBank/DDBJ whole genome shotgun (WGS) entry which is preliminary data.</text>
</comment>
<proteinExistence type="predicted"/>
<gene>
    <name evidence="2" type="ORF">DFH07DRAFT_950491</name>
</gene>
<evidence type="ECO:0000313" key="3">
    <source>
        <dbReference type="Proteomes" id="UP001215280"/>
    </source>
</evidence>
<dbReference type="EMBL" id="JARJLG010000007">
    <property type="protein sequence ID" value="KAJ7779434.1"/>
    <property type="molecule type" value="Genomic_DNA"/>
</dbReference>
<evidence type="ECO:0000259" key="1">
    <source>
        <dbReference type="Pfam" id="PF09286"/>
    </source>
</evidence>
<accession>A0AAD7K6K7</accession>
<keyword evidence="3" id="KW-1185">Reference proteome</keyword>
<dbReference type="Pfam" id="PF09286">
    <property type="entry name" value="Pro-kuma_activ"/>
    <property type="match status" value="1"/>
</dbReference>
<dbReference type="AlphaFoldDB" id="A0AAD7K6K7"/>
<feature type="domain" description="Peptidase S53 activation" evidence="1">
    <location>
        <begin position="22"/>
        <end position="80"/>
    </location>
</feature>
<protein>
    <recommendedName>
        <fullName evidence="1">Peptidase S53 activation domain-containing protein</fullName>
    </recommendedName>
</protein>
<sequence>MSFRRVPSFSNRYLAFVTSLLAEVVDMFALSHETIAAMKNQLIDAGVSTKRLQLLPSRGWIAVNVTVEEAENLLHADFHNTHPLGTE</sequence>
<evidence type="ECO:0000313" key="2">
    <source>
        <dbReference type="EMBL" id="KAJ7779434.1"/>
    </source>
</evidence>
<dbReference type="GO" id="GO:0008236">
    <property type="term" value="F:serine-type peptidase activity"/>
    <property type="evidence" value="ECO:0007669"/>
    <property type="project" value="InterPro"/>
</dbReference>
<organism evidence="2 3">
    <name type="scientific">Mycena maculata</name>
    <dbReference type="NCBI Taxonomy" id="230809"/>
    <lineage>
        <taxon>Eukaryota</taxon>
        <taxon>Fungi</taxon>
        <taxon>Dikarya</taxon>
        <taxon>Basidiomycota</taxon>
        <taxon>Agaricomycotina</taxon>
        <taxon>Agaricomycetes</taxon>
        <taxon>Agaricomycetidae</taxon>
        <taxon>Agaricales</taxon>
        <taxon>Marasmiineae</taxon>
        <taxon>Mycenaceae</taxon>
        <taxon>Mycena</taxon>
    </lineage>
</organism>
<reference evidence="2" key="1">
    <citation type="submission" date="2023-03" db="EMBL/GenBank/DDBJ databases">
        <title>Massive genome expansion in bonnet fungi (Mycena s.s.) driven by repeated elements and novel gene families across ecological guilds.</title>
        <authorList>
            <consortium name="Lawrence Berkeley National Laboratory"/>
            <person name="Harder C.B."/>
            <person name="Miyauchi S."/>
            <person name="Viragh M."/>
            <person name="Kuo A."/>
            <person name="Thoen E."/>
            <person name="Andreopoulos B."/>
            <person name="Lu D."/>
            <person name="Skrede I."/>
            <person name="Drula E."/>
            <person name="Henrissat B."/>
            <person name="Morin E."/>
            <person name="Kohler A."/>
            <person name="Barry K."/>
            <person name="LaButti K."/>
            <person name="Morin E."/>
            <person name="Salamov A."/>
            <person name="Lipzen A."/>
            <person name="Mereny Z."/>
            <person name="Hegedus B."/>
            <person name="Baldrian P."/>
            <person name="Stursova M."/>
            <person name="Weitz H."/>
            <person name="Taylor A."/>
            <person name="Grigoriev I.V."/>
            <person name="Nagy L.G."/>
            <person name="Martin F."/>
            <person name="Kauserud H."/>
        </authorList>
    </citation>
    <scope>NUCLEOTIDE SEQUENCE</scope>
    <source>
        <strain evidence="2">CBHHK188m</strain>
    </source>
</reference>
<name>A0AAD7K6K7_9AGAR</name>
<dbReference type="Proteomes" id="UP001215280">
    <property type="component" value="Unassembled WGS sequence"/>
</dbReference>
<dbReference type="InterPro" id="IPR015366">
    <property type="entry name" value="S53_propep"/>
</dbReference>